<evidence type="ECO:0000313" key="2">
    <source>
        <dbReference type="EMBL" id="MCU6794869.1"/>
    </source>
</evidence>
<feature type="transmembrane region" description="Helical" evidence="1">
    <location>
        <begin position="102"/>
        <end position="122"/>
    </location>
</feature>
<dbReference type="Proteomes" id="UP001652445">
    <property type="component" value="Unassembled WGS sequence"/>
</dbReference>
<organism evidence="2 3">
    <name type="scientific">Paenibacillus baimaensis</name>
    <dbReference type="NCBI Taxonomy" id="2982185"/>
    <lineage>
        <taxon>Bacteria</taxon>
        <taxon>Bacillati</taxon>
        <taxon>Bacillota</taxon>
        <taxon>Bacilli</taxon>
        <taxon>Bacillales</taxon>
        <taxon>Paenibacillaceae</taxon>
        <taxon>Paenibacillus</taxon>
    </lineage>
</organism>
<keyword evidence="3" id="KW-1185">Reference proteome</keyword>
<keyword evidence="1" id="KW-1133">Transmembrane helix</keyword>
<accession>A0ABT2UJP3</accession>
<evidence type="ECO:0000313" key="3">
    <source>
        <dbReference type="Proteomes" id="UP001652445"/>
    </source>
</evidence>
<reference evidence="2 3" key="1">
    <citation type="submission" date="2022-09" db="EMBL/GenBank/DDBJ databases">
        <authorList>
            <person name="Han X.L."/>
            <person name="Wang Q."/>
            <person name="Lu T."/>
        </authorList>
    </citation>
    <scope>NUCLEOTIDE SEQUENCE [LARGE SCALE GENOMIC DNA]</scope>
    <source>
        <strain evidence="2 3">WQ 127069</strain>
    </source>
</reference>
<gene>
    <name evidence="2" type="ORF">OB236_22420</name>
</gene>
<name>A0ABT2UJP3_9BACL</name>
<evidence type="ECO:0000256" key="1">
    <source>
        <dbReference type="SAM" id="Phobius"/>
    </source>
</evidence>
<feature type="transmembrane region" description="Helical" evidence="1">
    <location>
        <begin position="5"/>
        <end position="23"/>
    </location>
</feature>
<sequence>MIRRILAVIVAVFLGGLVTYYYGTVANPDYDPTLAEGLSNPLLQGELRNWVIKVSQPTIHTPFFWGGILITPLLFVTFLRLFKDKPIELYLDQRQKAKLLIFVYVIVLTLFLAWNAMDIIAFDFNPKYDSSYHSQAKETLRTSMSPGELKKVSPSVYNSVWGGSDMKYVVNGFFWISLLATPFLFVGIKKWMSWGIRIEKKERIM</sequence>
<comment type="caution">
    <text evidence="2">The sequence shown here is derived from an EMBL/GenBank/DDBJ whole genome shotgun (WGS) entry which is preliminary data.</text>
</comment>
<keyword evidence="1" id="KW-0812">Transmembrane</keyword>
<feature type="transmembrane region" description="Helical" evidence="1">
    <location>
        <begin position="168"/>
        <end position="188"/>
    </location>
</feature>
<dbReference type="RefSeq" id="WP_262685960.1">
    <property type="nucleotide sequence ID" value="NZ_JAOQIO010000086.1"/>
</dbReference>
<keyword evidence="1" id="KW-0472">Membrane</keyword>
<dbReference type="EMBL" id="JAOQIO010000086">
    <property type="protein sequence ID" value="MCU6794869.1"/>
    <property type="molecule type" value="Genomic_DNA"/>
</dbReference>
<proteinExistence type="predicted"/>
<evidence type="ECO:0008006" key="4">
    <source>
        <dbReference type="Google" id="ProtNLM"/>
    </source>
</evidence>
<protein>
    <recommendedName>
        <fullName evidence="4">DUF1648 domain-containing protein</fullName>
    </recommendedName>
</protein>
<feature type="transmembrane region" description="Helical" evidence="1">
    <location>
        <begin position="63"/>
        <end position="82"/>
    </location>
</feature>